<proteinExistence type="predicted"/>
<dbReference type="Proteomes" id="UP001183388">
    <property type="component" value="Unassembled WGS sequence"/>
</dbReference>
<accession>A0ABU2L2T6</accession>
<keyword evidence="2" id="KW-1185">Reference proteome</keyword>
<dbReference type="InterPro" id="IPR036410">
    <property type="entry name" value="HSP_DnaJ_Cys-rich_dom_sf"/>
</dbReference>
<dbReference type="RefSeq" id="WP_311628799.1">
    <property type="nucleotide sequence ID" value="NZ_JAVREN010000003.1"/>
</dbReference>
<comment type="caution">
    <text evidence="1">The sequence shown here is derived from an EMBL/GenBank/DDBJ whole genome shotgun (WGS) entry which is preliminary data.</text>
</comment>
<evidence type="ECO:0000313" key="2">
    <source>
        <dbReference type="Proteomes" id="UP001183388"/>
    </source>
</evidence>
<gene>
    <name evidence="1" type="ORF">RM780_02770</name>
</gene>
<organism evidence="1 2">
    <name type="scientific">Streptomyces boetiae</name>
    <dbReference type="NCBI Taxonomy" id="3075541"/>
    <lineage>
        <taxon>Bacteria</taxon>
        <taxon>Bacillati</taxon>
        <taxon>Actinomycetota</taxon>
        <taxon>Actinomycetes</taxon>
        <taxon>Kitasatosporales</taxon>
        <taxon>Streptomycetaceae</taxon>
        <taxon>Streptomyces</taxon>
    </lineage>
</organism>
<evidence type="ECO:0000313" key="1">
    <source>
        <dbReference type="EMBL" id="MDT0305886.1"/>
    </source>
</evidence>
<reference evidence="2" key="1">
    <citation type="submission" date="2023-07" db="EMBL/GenBank/DDBJ databases">
        <title>30 novel species of actinomycetes from the DSMZ collection.</title>
        <authorList>
            <person name="Nouioui I."/>
        </authorList>
    </citation>
    <scope>NUCLEOTIDE SEQUENCE [LARGE SCALE GENOMIC DNA]</scope>
    <source>
        <strain evidence="2">DSM 44917</strain>
    </source>
</reference>
<protein>
    <submittedName>
        <fullName evidence="1">Uncharacterized protein</fullName>
    </submittedName>
</protein>
<dbReference type="SUPFAM" id="SSF57938">
    <property type="entry name" value="DnaJ/Hsp40 cysteine-rich domain"/>
    <property type="match status" value="1"/>
</dbReference>
<name>A0ABU2L2T6_9ACTN</name>
<sequence>MQHYITQSQRRPETCNWCEGEGYRHYQFAYVPGPEPFAFPLAETQLRAGTCRNCKGSGVYDASLDPTLHASPPEH</sequence>
<dbReference type="EMBL" id="JAVREN010000003">
    <property type="protein sequence ID" value="MDT0305886.1"/>
    <property type="molecule type" value="Genomic_DNA"/>
</dbReference>